<protein>
    <submittedName>
        <fullName evidence="5">Dot/Icm T4SS effector MavB</fullName>
    </submittedName>
</protein>
<dbReference type="SUPFAM" id="SSF48350">
    <property type="entry name" value="GTPase activation domain, GAP"/>
    <property type="match status" value="1"/>
</dbReference>
<evidence type="ECO:0000313" key="4">
    <source>
        <dbReference type="EMBL" id="HAU1880174.1"/>
    </source>
</evidence>
<dbReference type="AlphaFoldDB" id="A0A2S6F6F7"/>
<dbReference type="InterPro" id="IPR000198">
    <property type="entry name" value="RhoGAP_dom"/>
</dbReference>
<reference evidence="4" key="1">
    <citation type="journal article" date="2018" name="Genome Biol.">
        <title>SKESA: strategic k-mer extension for scrupulous assemblies.</title>
        <authorList>
            <person name="Souvorov A."/>
            <person name="Agarwala R."/>
            <person name="Lipman D.J."/>
        </authorList>
    </citation>
    <scope>NUCLEOTIDE SEQUENCE</scope>
    <source>
        <strain evidence="4">AZ00058701</strain>
    </source>
</reference>
<comment type="caution">
    <text evidence="5">The sequence shown here is derived from an EMBL/GenBank/DDBJ whole genome shotgun (WGS) entry which is preliminary data.</text>
</comment>
<dbReference type="EMBL" id="DACWHX010000008">
    <property type="protein sequence ID" value="HAU1880174.1"/>
    <property type="molecule type" value="Genomic_DNA"/>
</dbReference>
<dbReference type="Proteomes" id="UP000866496">
    <property type="component" value="Unassembled WGS sequence"/>
</dbReference>
<dbReference type="InterPro" id="IPR008936">
    <property type="entry name" value="Rho_GTPase_activation_prot"/>
</dbReference>
<dbReference type="Gene3D" id="1.10.555.10">
    <property type="entry name" value="Rho GTPase activation protein"/>
    <property type="match status" value="1"/>
</dbReference>
<evidence type="ECO:0000259" key="3">
    <source>
        <dbReference type="PROSITE" id="PS50238"/>
    </source>
</evidence>
<keyword evidence="1" id="KW-0175">Coiled coil</keyword>
<dbReference type="RefSeq" id="WP_010947524.1">
    <property type="nucleotide sequence ID" value="NZ_BBUK01000065.1"/>
</dbReference>
<dbReference type="Proteomes" id="UP001071279">
    <property type="component" value="Unassembled WGS sequence"/>
</dbReference>
<dbReference type="GO" id="GO:0007165">
    <property type="term" value="P:signal transduction"/>
    <property type="evidence" value="ECO:0007669"/>
    <property type="project" value="InterPro"/>
</dbReference>
<organism evidence="5 6">
    <name type="scientific">Legionella pneumophila</name>
    <dbReference type="NCBI Taxonomy" id="446"/>
    <lineage>
        <taxon>Bacteria</taxon>
        <taxon>Pseudomonadati</taxon>
        <taxon>Pseudomonadota</taxon>
        <taxon>Gammaproteobacteria</taxon>
        <taxon>Legionellales</taxon>
        <taxon>Legionellaceae</taxon>
        <taxon>Legionella</taxon>
    </lineage>
</organism>
<reference evidence="5" key="3">
    <citation type="submission" date="2022-12" db="EMBL/GenBank/DDBJ databases">
        <title>Comparative genomics of Legionella pneumophila isolates from the West Bank and Germany support molecular epidemiology of Legionnaires disease.</title>
        <authorList>
            <person name="Zayed A.R."/>
            <person name="Bitar D.M."/>
            <person name="Steinert M."/>
            <person name="Lueck C."/>
            <person name="Brettar I."/>
            <person name="Hoefle M.G."/>
            <person name="Bunk B."/>
        </authorList>
    </citation>
    <scope>NUCLEOTIDE SEQUENCE</scope>
    <source>
        <strain evidence="5">H23</strain>
    </source>
</reference>
<dbReference type="PROSITE" id="PS50238">
    <property type="entry name" value="RHOGAP"/>
    <property type="match status" value="1"/>
</dbReference>
<feature type="compositionally biased region" description="Acidic residues" evidence="2">
    <location>
        <begin position="377"/>
        <end position="386"/>
    </location>
</feature>
<evidence type="ECO:0000313" key="5">
    <source>
        <dbReference type="EMBL" id="MCZ4719230.1"/>
    </source>
</evidence>
<feature type="domain" description="Rho-GAP" evidence="3">
    <location>
        <begin position="1"/>
        <end position="218"/>
    </location>
</feature>
<name>A0A2S6F6F7_LEGPN</name>
<evidence type="ECO:0000256" key="2">
    <source>
        <dbReference type="SAM" id="MobiDB-lite"/>
    </source>
</evidence>
<feature type="region of interest" description="Disordered" evidence="2">
    <location>
        <begin position="376"/>
        <end position="398"/>
    </location>
</feature>
<sequence>MPPPYSTHVIVNVFRCVAQLVSQNPELLNWPGVFRLAGSREESEKLLEQVINDNFSVGNLACYILEDGQINNLHLNNVLGMLPLVLKESVLLKTEDPLLKLFMTELKNLLSSEKNNVENTDAIVQLLSKFIDSLLLSKILDHQRVGEILYHYCYLMHTAGVFYETNLMTWENLAIIMAPHFTNEFGLYPAEDLLGLIQFTNQLKPILECFIAHPDSGIPFKERHADKLEHLAKTRHTIVEKLTHMGSESRRIVVAPMKSLMLQASMLRAQIDTVETQSKDSSLKKKDKKELNRQLEKLTEELEKLNIEISGLTSKIKKMNHGHAKLKEEIRVISRSEDAVSTHAAQQSGVSSSSSNSVRIQLGIFGNNSSSSAYLIEEQEEGEVTENEYSGLDSAKLT</sequence>
<gene>
    <name evidence="5" type="primary">mavB</name>
    <name evidence="4" type="ORF">JBJ86_07960</name>
    <name evidence="5" type="ORF">O6C86_08350</name>
</gene>
<evidence type="ECO:0000256" key="1">
    <source>
        <dbReference type="SAM" id="Coils"/>
    </source>
</evidence>
<accession>A0A2S6F6F7</accession>
<proteinExistence type="predicted"/>
<dbReference type="GeneID" id="57035789"/>
<reference evidence="4" key="2">
    <citation type="submission" date="2019-10" db="EMBL/GenBank/DDBJ databases">
        <authorList>
            <consortium name="NCBI Pathogen Detection Project"/>
        </authorList>
    </citation>
    <scope>NUCLEOTIDE SEQUENCE</scope>
    <source>
        <strain evidence="4">AZ00058701</strain>
    </source>
</reference>
<evidence type="ECO:0000313" key="6">
    <source>
        <dbReference type="Proteomes" id="UP001071279"/>
    </source>
</evidence>
<feature type="coiled-coil region" evidence="1">
    <location>
        <begin position="257"/>
        <end position="315"/>
    </location>
</feature>
<dbReference type="EMBL" id="JAPXIC010000052">
    <property type="protein sequence ID" value="MCZ4719230.1"/>
    <property type="molecule type" value="Genomic_DNA"/>
</dbReference>